<proteinExistence type="inferred from homology"/>
<keyword evidence="7" id="KW-1185">Reference proteome</keyword>
<sequence length="318" mass="34869">MTDPASPDPARSFGSVADSYDRGRPSYPKDAVTWLVGAEPCSVLELGAGTGKLTEVLVELGHDVFATDPDDAMLDILSGKLPDVRATSGTAEQIPTGDGLYDVVIVGQAFHWFDHAKALSEIGRVLRTDGRLAVIQNERDERIPWVRKLGRLIGKQEGDFDPTGILDDSGMFSAVETQTFRHWQVVDRQSIQDLVLSRSNIATLAPEAQDQKRREVLAFYDDYGRGMDGMQLPYNCRAWRSQVLPHAQLTHQHSAETDETAGAHETTGTASSTTSADDRGQEPSPEVPLAKRTDTAVRLPRVVTDPDNGDDDLLIDFR</sequence>
<dbReference type="PANTHER" id="PTHR44942">
    <property type="entry name" value="METHYLTRANSF_11 DOMAIN-CONTAINING PROTEIN"/>
    <property type="match status" value="1"/>
</dbReference>
<protein>
    <submittedName>
        <fullName evidence="6">Methyltransferase family protein</fullName>
    </submittedName>
</protein>
<dbReference type="PANTHER" id="PTHR44942:SF4">
    <property type="entry name" value="METHYLTRANSFERASE TYPE 11 DOMAIN-CONTAINING PROTEIN"/>
    <property type="match status" value="1"/>
</dbReference>
<dbReference type="InterPro" id="IPR051052">
    <property type="entry name" value="Diverse_substrate_MTase"/>
</dbReference>
<dbReference type="EMBL" id="VFOV01000001">
    <property type="protein sequence ID" value="TQL66509.1"/>
    <property type="molecule type" value="Genomic_DNA"/>
</dbReference>
<dbReference type="AlphaFoldDB" id="A0A543A1P9"/>
<dbReference type="Proteomes" id="UP000320209">
    <property type="component" value="Unassembled WGS sequence"/>
</dbReference>
<dbReference type="InterPro" id="IPR029063">
    <property type="entry name" value="SAM-dependent_MTases_sf"/>
</dbReference>
<name>A0A543A1P9_9ACTN</name>
<dbReference type="GO" id="GO:0032259">
    <property type="term" value="P:methylation"/>
    <property type="evidence" value="ECO:0007669"/>
    <property type="project" value="UniProtKB-KW"/>
</dbReference>
<dbReference type="SUPFAM" id="SSF53335">
    <property type="entry name" value="S-adenosyl-L-methionine-dependent methyltransferases"/>
    <property type="match status" value="1"/>
</dbReference>
<dbReference type="CDD" id="cd02440">
    <property type="entry name" value="AdoMet_MTases"/>
    <property type="match status" value="1"/>
</dbReference>
<organism evidence="6 7">
    <name type="scientific">Nocardioides albertanoniae</name>
    <dbReference type="NCBI Taxonomy" id="1175486"/>
    <lineage>
        <taxon>Bacteria</taxon>
        <taxon>Bacillati</taxon>
        <taxon>Actinomycetota</taxon>
        <taxon>Actinomycetes</taxon>
        <taxon>Propionibacteriales</taxon>
        <taxon>Nocardioidaceae</taxon>
        <taxon>Nocardioides</taxon>
    </lineage>
</organism>
<reference evidence="6 7" key="1">
    <citation type="submission" date="2019-06" db="EMBL/GenBank/DDBJ databases">
        <title>Sequencing the genomes of 1000 actinobacteria strains.</title>
        <authorList>
            <person name="Klenk H.-P."/>
        </authorList>
    </citation>
    <scope>NUCLEOTIDE SEQUENCE [LARGE SCALE GENOMIC DNA]</scope>
    <source>
        <strain evidence="6 7">DSM 25218</strain>
    </source>
</reference>
<evidence type="ECO:0000256" key="1">
    <source>
        <dbReference type="ARBA" id="ARBA00008361"/>
    </source>
</evidence>
<keyword evidence="3 6" id="KW-0808">Transferase</keyword>
<evidence type="ECO:0000259" key="5">
    <source>
        <dbReference type="Pfam" id="PF08241"/>
    </source>
</evidence>
<evidence type="ECO:0000256" key="3">
    <source>
        <dbReference type="ARBA" id="ARBA00022679"/>
    </source>
</evidence>
<gene>
    <name evidence="6" type="ORF">FB381_0371</name>
</gene>
<evidence type="ECO:0000256" key="4">
    <source>
        <dbReference type="SAM" id="MobiDB-lite"/>
    </source>
</evidence>
<evidence type="ECO:0000313" key="7">
    <source>
        <dbReference type="Proteomes" id="UP000320209"/>
    </source>
</evidence>
<dbReference type="Gene3D" id="3.40.50.150">
    <property type="entry name" value="Vaccinia Virus protein VP39"/>
    <property type="match status" value="1"/>
</dbReference>
<dbReference type="InterPro" id="IPR013216">
    <property type="entry name" value="Methyltransf_11"/>
</dbReference>
<dbReference type="Pfam" id="PF08241">
    <property type="entry name" value="Methyltransf_11"/>
    <property type="match status" value="1"/>
</dbReference>
<evidence type="ECO:0000256" key="2">
    <source>
        <dbReference type="ARBA" id="ARBA00022603"/>
    </source>
</evidence>
<feature type="region of interest" description="Disordered" evidence="4">
    <location>
        <begin position="1"/>
        <end position="24"/>
    </location>
</feature>
<feature type="compositionally biased region" description="Low complexity" evidence="4">
    <location>
        <begin position="263"/>
        <end position="275"/>
    </location>
</feature>
<keyword evidence="2 6" id="KW-0489">Methyltransferase</keyword>
<comment type="similarity">
    <text evidence="1">Belongs to the methyltransferase superfamily.</text>
</comment>
<feature type="region of interest" description="Disordered" evidence="4">
    <location>
        <begin position="248"/>
        <end position="318"/>
    </location>
</feature>
<evidence type="ECO:0000313" key="6">
    <source>
        <dbReference type="EMBL" id="TQL66509.1"/>
    </source>
</evidence>
<comment type="caution">
    <text evidence="6">The sequence shown here is derived from an EMBL/GenBank/DDBJ whole genome shotgun (WGS) entry which is preliminary data.</text>
</comment>
<feature type="compositionally biased region" description="Acidic residues" evidence="4">
    <location>
        <begin position="307"/>
        <end position="318"/>
    </location>
</feature>
<dbReference type="GO" id="GO:0008757">
    <property type="term" value="F:S-adenosylmethionine-dependent methyltransferase activity"/>
    <property type="evidence" value="ECO:0007669"/>
    <property type="project" value="InterPro"/>
</dbReference>
<dbReference type="RefSeq" id="WP_170225028.1">
    <property type="nucleotide sequence ID" value="NZ_VFOV01000001.1"/>
</dbReference>
<accession>A0A543A1P9</accession>
<feature type="domain" description="Methyltransferase type 11" evidence="5">
    <location>
        <begin position="44"/>
        <end position="133"/>
    </location>
</feature>